<feature type="region of interest" description="Disordered" evidence="15">
    <location>
        <begin position="382"/>
        <end position="434"/>
    </location>
</feature>
<keyword evidence="5 14" id="KW-0561">Oxygen transport</keyword>
<dbReference type="PROSITE" id="PS51384">
    <property type="entry name" value="FAD_FR"/>
    <property type="match status" value="1"/>
</dbReference>
<keyword evidence="14" id="KW-0813">Transport</keyword>
<feature type="domain" description="Globin" evidence="16">
    <location>
        <begin position="1"/>
        <end position="131"/>
    </location>
</feature>
<keyword evidence="6" id="KW-0001">2Fe-2S</keyword>
<dbReference type="InterPro" id="IPR001433">
    <property type="entry name" value="OxRdtase_FAD/NAD-bd"/>
</dbReference>
<comment type="catalytic activity">
    <reaction evidence="13">
        <text>2 nitric oxide + NADPH + 2 O2 = 2 nitrate + NADP(+) + H(+)</text>
        <dbReference type="Rhea" id="RHEA:19465"/>
        <dbReference type="ChEBI" id="CHEBI:15378"/>
        <dbReference type="ChEBI" id="CHEBI:15379"/>
        <dbReference type="ChEBI" id="CHEBI:16480"/>
        <dbReference type="ChEBI" id="CHEBI:17632"/>
        <dbReference type="ChEBI" id="CHEBI:57783"/>
        <dbReference type="ChEBI" id="CHEBI:58349"/>
        <dbReference type="EC" id="1.14.12.17"/>
    </reaction>
</comment>
<name>A0A4Q7WLP9_9ACTN</name>
<evidence type="ECO:0000256" key="5">
    <source>
        <dbReference type="ARBA" id="ARBA00022621"/>
    </source>
</evidence>
<dbReference type="GO" id="GO:0005344">
    <property type="term" value="F:oxygen carrier activity"/>
    <property type="evidence" value="ECO:0007669"/>
    <property type="project" value="UniProtKB-KW"/>
</dbReference>
<evidence type="ECO:0000256" key="15">
    <source>
        <dbReference type="SAM" id="MobiDB-lite"/>
    </source>
</evidence>
<dbReference type="PANTHER" id="PTHR43396:SF3">
    <property type="entry name" value="FLAVOHEMOPROTEIN"/>
    <property type="match status" value="1"/>
</dbReference>
<evidence type="ECO:0000259" key="16">
    <source>
        <dbReference type="PROSITE" id="PS01033"/>
    </source>
</evidence>
<dbReference type="GO" id="GO:0019825">
    <property type="term" value="F:oxygen binding"/>
    <property type="evidence" value="ECO:0007669"/>
    <property type="project" value="InterPro"/>
</dbReference>
<sequence>MDAYALQSSWDRVSAYGDQVALYFYSHIFVSHPEVRAMFPLSMSNQRDKFVSALGRIVSHADQLENDANFLQHLGRDHRKYAVVAEHYNAVGASLCATLKHFLGPEWDEDLAAHWTAAYQVVARIMVEAAETSEESSPDWWDAEVISVERRTMDLTLLKVQPRHVFRFRPGQSVSMEIPQRPKQWRYFSPANAPRADGSIDLHVQQIDGGQVSPAVVRTLKAGDTVKLGAPIGERLTRREGDQRELLMVAGGTGLAPLLAVLEQVDNEWTRTGNGPLVHLLHGVRLPWHLYDRPRLKALAQDRSWFDYTEVVSDDPSYPGTRGKVGTVAARQILYGRTAMVCGGPQMVAHTLEQLAAAGMQPEHIKYEHFYYAAAGEHTAASALSGQETPRDAQQPPPRLAALSDAPLDPGGDVPTQDAGSRRRHGLRIPRSAG</sequence>
<dbReference type="Gene3D" id="3.40.50.80">
    <property type="entry name" value="Nucleotide-binding domain of ferredoxin-NADP reductase (FNR) module"/>
    <property type="match status" value="1"/>
</dbReference>
<comment type="catalytic activity">
    <reaction evidence="12">
        <text>2 nitric oxide + NADH + 2 O2 = 2 nitrate + NAD(+) + H(+)</text>
        <dbReference type="Rhea" id="RHEA:19469"/>
        <dbReference type="ChEBI" id="CHEBI:15378"/>
        <dbReference type="ChEBI" id="CHEBI:15379"/>
        <dbReference type="ChEBI" id="CHEBI:16480"/>
        <dbReference type="ChEBI" id="CHEBI:17632"/>
        <dbReference type="ChEBI" id="CHEBI:57540"/>
        <dbReference type="ChEBI" id="CHEBI:57945"/>
        <dbReference type="EC" id="1.14.12.17"/>
    </reaction>
</comment>
<keyword evidence="9" id="KW-0408">Iron</keyword>
<comment type="cofactor">
    <cofactor evidence="1">
        <name>heme b</name>
        <dbReference type="ChEBI" id="CHEBI:60344"/>
    </cofactor>
</comment>
<dbReference type="Proteomes" id="UP000292027">
    <property type="component" value="Unassembled WGS sequence"/>
</dbReference>
<dbReference type="Pfam" id="PF00042">
    <property type="entry name" value="Globin"/>
    <property type="match status" value="1"/>
</dbReference>
<evidence type="ECO:0000256" key="3">
    <source>
        <dbReference type="ARBA" id="ARBA00012229"/>
    </source>
</evidence>
<reference evidence="18 19" key="1">
    <citation type="journal article" date="2015" name="Stand. Genomic Sci.">
        <title>Genomic Encyclopedia of Bacterial and Archaeal Type Strains, Phase III: the genomes of soil and plant-associated and newly described type strains.</title>
        <authorList>
            <person name="Whitman W.B."/>
            <person name="Woyke T."/>
            <person name="Klenk H.P."/>
            <person name="Zhou Y."/>
            <person name="Lilburn T.G."/>
            <person name="Beck B.J."/>
            <person name="De Vos P."/>
            <person name="Vandamme P."/>
            <person name="Eisen J.A."/>
            <person name="Garrity G."/>
            <person name="Hugenholtz P."/>
            <person name="Kyrpides N.C."/>
        </authorList>
    </citation>
    <scope>NUCLEOTIDE SEQUENCE [LARGE SCALE GENOMIC DNA]</scope>
    <source>
        <strain evidence="18 19">VKM Ac-2540</strain>
    </source>
</reference>
<dbReference type="InterPro" id="IPR017927">
    <property type="entry name" value="FAD-bd_FR_type"/>
</dbReference>
<evidence type="ECO:0000256" key="7">
    <source>
        <dbReference type="ARBA" id="ARBA00022723"/>
    </source>
</evidence>
<proteinExistence type="inferred from homology"/>
<feature type="domain" description="FAD-binding FR-type" evidence="17">
    <location>
        <begin position="138"/>
        <end position="238"/>
    </location>
</feature>
<dbReference type="SUPFAM" id="SSF46458">
    <property type="entry name" value="Globin-like"/>
    <property type="match status" value="1"/>
</dbReference>
<dbReference type="EC" id="1.14.12.17" evidence="3"/>
<evidence type="ECO:0000256" key="10">
    <source>
        <dbReference type="ARBA" id="ARBA00023014"/>
    </source>
</evidence>
<keyword evidence="11" id="KW-0520">NAD</keyword>
<comment type="similarity">
    <text evidence="14">Belongs to the globin family.</text>
</comment>
<dbReference type="InterPro" id="IPR017938">
    <property type="entry name" value="Riboflavin_synthase-like_b-brl"/>
</dbReference>
<dbReference type="GO" id="GO:0046210">
    <property type="term" value="P:nitric oxide catabolic process"/>
    <property type="evidence" value="ECO:0007669"/>
    <property type="project" value="TreeGrafter"/>
</dbReference>
<dbReference type="GO" id="GO:0071949">
    <property type="term" value="F:FAD binding"/>
    <property type="evidence" value="ECO:0007669"/>
    <property type="project" value="TreeGrafter"/>
</dbReference>
<comment type="similarity">
    <text evidence="2">In the C-terminal section; belongs to the flavoprotein pyridine nucleotide cytochrome reductase family.</text>
</comment>
<dbReference type="InterPro" id="IPR000971">
    <property type="entry name" value="Globin"/>
</dbReference>
<accession>A0A4Q7WLP9</accession>
<dbReference type="GO" id="GO:0046872">
    <property type="term" value="F:metal ion binding"/>
    <property type="evidence" value="ECO:0007669"/>
    <property type="project" value="UniProtKB-KW"/>
</dbReference>
<evidence type="ECO:0000256" key="12">
    <source>
        <dbReference type="ARBA" id="ARBA00048649"/>
    </source>
</evidence>
<evidence type="ECO:0000256" key="6">
    <source>
        <dbReference type="ARBA" id="ARBA00022714"/>
    </source>
</evidence>
<keyword evidence="7" id="KW-0479">Metal-binding</keyword>
<evidence type="ECO:0000256" key="1">
    <source>
        <dbReference type="ARBA" id="ARBA00001970"/>
    </source>
</evidence>
<dbReference type="AlphaFoldDB" id="A0A4Q7WLP9"/>
<dbReference type="GO" id="GO:0051537">
    <property type="term" value="F:2 iron, 2 sulfur cluster binding"/>
    <property type="evidence" value="ECO:0007669"/>
    <property type="project" value="UniProtKB-KW"/>
</dbReference>
<dbReference type="Gene3D" id="2.40.30.10">
    <property type="entry name" value="Translation factors"/>
    <property type="match status" value="1"/>
</dbReference>
<evidence type="ECO:0000256" key="14">
    <source>
        <dbReference type="RuleBase" id="RU000356"/>
    </source>
</evidence>
<organism evidence="18 19">
    <name type="scientific">Kribbella rubisoli</name>
    <dbReference type="NCBI Taxonomy" id="3075929"/>
    <lineage>
        <taxon>Bacteria</taxon>
        <taxon>Bacillati</taxon>
        <taxon>Actinomycetota</taxon>
        <taxon>Actinomycetes</taxon>
        <taxon>Propionibacteriales</taxon>
        <taxon>Kribbellaceae</taxon>
        <taxon>Kribbella</taxon>
    </lineage>
</organism>
<dbReference type="InterPro" id="IPR012292">
    <property type="entry name" value="Globin/Proto"/>
</dbReference>
<evidence type="ECO:0000313" key="19">
    <source>
        <dbReference type="Proteomes" id="UP000292027"/>
    </source>
</evidence>
<dbReference type="CDD" id="cd06187">
    <property type="entry name" value="O2ase_reductase_like"/>
    <property type="match status" value="1"/>
</dbReference>
<protein>
    <recommendedName>
        <fullName evidence="3">nitric oxide dioxygenase</fullName>
        <ecNumber evidence="3">1.14.12.17</ecNumber>
    </recommendedName>
</protein>
<gene>
    <name evidence="18" type="ORF">EV645_6651</name>
</gene>
<keyword evidence="8" id="KW-0521">NADP</keyword>
<dbReference type="RefSeq" id="WP_130447973.1">
    <property type="nucleotide sequence ID" value="NZ_SHKR01000016.1"/>
</dbReference>
<dbReference type="InterPro" id="IPR008333">
    <property type="entry name" value="Cbr1-like_FAD-bd_dom"/>
</dbReference>
<evidence type="ECO:0000256" key="8">
    <source>
        <dbReference type="ARBA" id="ARBA00022857"/>
    </source>
</evidence>
<dbReference type="GO" id="GO:0071500">
    <property type="term" value="P:cellular response to nitrosative stress"/>
    <property type="evidence" value="ECO:0007669"/>
    <property type="project" value="TreeGrafter"/>
</dbReference>
<dbReference type="InterPro" id="IPR039261">
    <property type="entry name" value="FNR_nucleotide-bd"/>
</dbReference>
<evidence type="ECO:0000256" key="13">
    <source>
        <dbReference type="ARBA" id="ARBA00049433"/>
    </source>
</evidence>
<evidence type="ECO:0000256" key="11">
    <source>
        <dbReference type="ARBA" id="ARBA00023027"/>
    </source>
</evidence>
<dbReference type="GO" id="GO:0020037">
    <property type="term" value="F:heme binding"/>
    <property type="evidence" value="ECO:0007669"/>
    <property type="project" value="InterPro"/>
</dbReference>
<dbReference type="PRINTS" id="PR00410">
    <property type="entry name" value="PHEHYDRXLASE"/>
</dbReference>
<evidence type="ECO:0000259" key="17">
    <source>
        <dbReference type="PROSITE" id="PS51384"/>
    </source>
</evidence>
<dbReference type="GO" id="GO:0008941">
    <property type="term" value="F:nitric oxide dioxygenase NAD(P)H activity"/>
    <property type="evidence" value="ECO:0007669"/>
    <property type="project" value="UniProtKB-EC"/>
</dbReference>
<keyword evidence="19" id="KW-1185">Reference proteome</keyword>
<evidence type="ECO:0000256" key="4">
    <source>
        <dbReference type="ARBA" id="ARBA00022617"/>
    </source>
</evidence>
<dbReference type="CDD" id="cd19753">
    <property type="entry name" value="Mb-like_oxidoreductase"/>
    <property type="match status" value="1"/>
</dbReference>
<dbReference type="OrthoDB" id="3213438at2"/>
<dbReference type="Pfam" id="PF00175">
    <property type="entry name" value="NAD_binding_1"/>
    <property type="match status" value="1"/>
</dbReference>
<dbReference type="PANTHER" id="PTHR43396">
    <property type="entry name" value="FLAVOHEMOPROTEIN"/>
    <property type="match status" value="1"/>
</dbReference>
<dbReference type="SUPFAM" id="SSF52343">
    <property type="entry name" value="Ferredoxin reductase-like, C-terminal NADP-linked domain"/>
    <property type="match status" value="1"/>
</dbReference>
<evidence type="ECO:0000256" key="2">
    <source>
        <dbReference type="ARBA" id="ARBA00006401"/>
    </source>
</evidence>
<keyword evidence="4 14" id="KW-0349">Heme</keyword>
<dbReference type="PROSITE" id="PS01033">
    <property type="entry name" value="GLOBIN"/>
    <property type="match status" value="1"/>
</dbReference>
<dbReference type="Gene3D" id="1.10.490.10">
    <property type="entry name" value="Globins"/>
    <property type="match status" value="1"/>
</dbReference>
<dbReference type="Pfam" id="PF00970">
    <property type="entry name" value="FAD_binding_6"/>
    <property type="match status" value="1"/>
</dbReference>
<comment type="caution">
    <text evidence="18">The sequence shown here is derived from an EMBL/GenBank/DDBJ whole genome shotgun (WGS) entry which is preliminary data.</text>
</comment>
<dbReference type="InterPro" id="IPR009050">
    <property type="entry name" value="Globin-like_sf"/>
</dbReference>
<evidence type="ECO:0000256" key="9">
    <source>
        <dbReference type="ARBA" id="ARBA00023004"/>
    </source>
</evidence>
<dbReference type="SUPFAM" id="SSF63380">
    <property type="entry name" value="Riboflavin synthase domain-like"/>
    <property type="match status" value="1"/>
</dbReference>
<evidence type="ECO:0000313" key="18">
    <source>
        <dbReference type="EMBL" id="RZU10189.1"/>
    </source>
</evidence>
<keyword evidence="10" id="KW-0411">Iron-sulfur</keyword>
<dbReference type="EMBL" id="SHKR01000016">
    <property type="protein sequence ID" value="RZU10189.1"/>
    <property type="molecule type" value="Genomic_DNA"/>
</dbReference>